<feature type="compositionally biased region" description="Polar residues" evidence="1">
    <location>
        <begin position="8"/>
        <end position="34"/>
    </location>
</feature>
<evidence type="ECO:0000313" key="3">
    <source>
        <dbReference type="Proteomes" id="UP000614601"/>
    </source>
</evidence>
<sequence>MARKRPNPRSSYVQQESRNLSGKTRAFTSHSQSPQVSIYPSMEINVRCRRAKNHKTRWEFTAKFLDTLTLTPSKKKKVIKRRKKRINVLVANFSALREHWWCETLIVPSNKPEREAE</sequence>
<dbReference type="EMBL" id="CAJFCW020000001">
    <property type="protein sequence ID" value="CAG9079131.1"/>
    <property type="molecule type" value="Genomic_DNA"/>
</dbReference>
<reference evidence="2" key="1">
    <citation type="submission" date="2020-09" db="EMBL/GenBank/DDBJ databases">
        <authorList>
            <person name="Kikuchi T."/>
        </authorList>
    </citation>
    <scope>NUCLEOTIDE SEQUENCE</scope>
    <source>
        <strain evidence="2">SH1</strain>
    </source>
</reference>
<protein>
    <submittedName>
        <fullName evidence="2">Uncharacterized protein</fullName>
    </submittedName>
</protein>
<keyword evidence="3" id="KW-1185">Reference proteome</keyword>
<dbReference type="EMBL" id="CAJFDH010000001">
    <property type="protein sequence ID" value="CAD5205768.1"/>
    <property type="molecule type" value="Genomic_DNA"/>
</dbReference>
<evidence type="ECO:0000256" key="1">
    <source>
        <dbReference type="SAM" id="MobiDB-lite"/>
    </source>
</evidence>
<dbReference type="Proteomes" id="UP000783686">
    <property type="component" value="Unassembled WGS sequence"/>
</dbReference>
<name>A0A811JQU2_9BILA</name>
<dbReference type="Proteomes" id="UP000614601">
    <property type="component" value="Unassembled WGS sequence"/>
</dbReference>
<evidence type="ECO:0000313" key="2">
    <source>
        <dbReference type="EMBL" id="CAD5205768.1"/>
    </source>
</evidence>
<proteinExistence type="predicted"/>
<feature type="region of interest" description="Disordered" evidence="1">
    <location>
        <begin position="1"/>
        <end position="34"/>
    </location>
</feature>
<comment type="caution">
    <text evidence="2">The sequence shown here is derived from an EMBL/GenBank/DDBJ whole genome shotgun (WGS) entry which is preliminary data.</text>
</comment>
<gene>
    <name evidence="2" type="ORF">BOKJ2_LOCUS452</name>
</gene>
<organism evidence="2 3">
    <name type="scientific">Bursaphelenchus okinawaensis</name>
    <dbReference type="NCBI Taxonomy" id="465554"/>
    <lineage>
        <taxon>Eukaryota</taxon>
        <taxon>Metazoa</taxon>
        <taxon>Ecdysozoa</taxon>
        <taxon>Nematoda</taxon>
        <taxon>Chromadorea</taxon>
        <taxon>Rhabditida</taxon>
        <taxon>Tylenchina</taxon>
        <taxon>Tylenchomorpha</taxon>
        <taxon>Aphelenchoidea</taxon>
        <taxon>Aphelenchoididae</taxon>
        <taxon>Bursaphelenchus</taxon>
    </lineage>
</organism>
<dbReference type="AlphaFoldDB" id="A0A811JQU2"/>
<accession>A0A811JQU2</accession>